<evidence type="ECO:0000313" key="1">
    <source>
        <dbReference type="EMBL" id="RHL28636.1"/>
    </source>
</evidence>
<comment type="caution">
    <text evidence="1">The sequence shown here is derived from an EMBL/GenBank/DDBJ whole genome shotgun (WGS) entry which is preliminary data.</text>
</comment>
<organism evidence="1 2">
    <name type="scientific">Agathobacter rectalis</name>
    <dbReference type="NCBI Taxonomy" id="39491"/>
    <lineage>
        <taxon>Bacteria</taxon>
        <taxon>Bacillati</taxon>
        <taxon>Bacillota</taxon>
        <taxon>Clostridia</taxon>
        <taxon>Lachnospirales</taxon>
        <taxon>Lachnospiraceae</taxon>
        <taxon>Agathobacter</taxon>
    </lineage>
</organism>
<sequence>MKCKGYRKNKKSIPLSPILSRNYSYRKIAKLKEFEHNALSNATKSHCKTSTIVNYNKIIDK</sequence>
<reference evidence="1 2" key="1">
    <citation type="submission" date="2018-08" db="EMBL/GenBank/DDBJ databases">
        <title>A genome reference for cultivated species of the human gut microbiota.</title>
        <authorList>
            <person name="Zou Y."/>
            <person name="Xue W."/>
            <person name="Luo G."/>
        </authorList>
    </citation>
    <scope>NUCLEOTIDE SEQUENCE [LARGE SCALE GENOMIC DNA]</scope>
    <source>
        <strain evidence="1 2">AF38-24</strain>
    </source>
</reference>
<dbReference type="EMBL" id="QRON01000004">
    <property type="protein sequence ID" value="RHL28636.1"/>
    <property type="molecule type" value="Genomic_DNA"/>
</dbReference>
<proteinExistence type="predicted"/>
<dbReference type="RefSeq" id="WP_118370045.1">
    <property type="nucleotide sequence ID" value="NZ_QRON01000004.1"/>
</dbReference>
<evidence type="ECO:0000313" key="2">
    <source>
        <dbReference type="Proteomes" id="UP000283297"/>
    </source>
</evidence>
<gene>
    <name evidence="1" type="ORF">DW028_08300</name>
</gene>
<protein>
    <submittedName>
        <fullName evidence="1">Uncharacterized protein</fullName>
    </submittedName>
</protein>
<name>A0A415JX49_9FIRM</name>
<dbReference type="AlphaFoldDB" id="A0A415JX49"/>
<accession>A0A415JX49</accession>
<dbReference type="Proteomes" id="UP000283297">
    <property type="component" value="Unassembled WGS sequence"/>
</dbReference>